<keyword evidence="1" id="KW-0597">Phosphoprotein</keyword>
<keyword evidence="1" id="KW-0167">Capsid protein</keyword>
<evidence type="ECO:0000256" key="1">
    <source>
        <dbReference type="HAMAP-Rule" id="MF_04049"/>
    </source>
</evidence>
<comment type="function">
    <text evidence="1">Hexon-linking protein-N: Structural component of the virion that acts as a cement protein on the capsid interior and which glue the peripentonal hexons and group-of-nine hexons together.</text>
</comment>
<feature type="chain" id="PRO_5023213056" description="Pre-hexon-linking protein VIII" evidence="1">
    <location>
        <begin position="1"/>
        <end position="225"/>
    </location>
</feature>
<evidence type="ECO:0000313" key="2">
    <source>
        <dbReference type="EMBL" id="ARE31895.1"/>
    </source>
</evidence>
<accession>A0A220A484</accession>
<dbReference type="GO" id="GO:0019028">
    <property type="term" value="C:viral capsid"/>
    <property type="evidence" value="ECO:0007669"/>
    <property type="project" value="UniProtKB-UniRule"/>
</dbReference>
<comment type="PTM">
    <text evidence="1">Cleaved by the viral protease during virion maturation. May cause the middle segment to be shed from the capsid.</text>
</comment>
<feature type="modified residue" description="Phosphothreonine; by host" evidence="1">
    <location>
        <position position="64"/>
    </location>
</feature>
<protein>
    <recommendedName>
        <fullName evidence="1">Pre-hexon-linking protein VIII</fullName>
    </recommendedName>
    <alternativeName>
        <fullName evidence="1">Pre-protein VIII</fullName>
        <shortName evidence="1">pVIII</shortName>
    </alternativeName>
    <component>
        <recommendedName>
            <fullName evidence="1">Hexon-linking protein-N</fullName>
        </recommendedName>
        <alternativeName>
            <fullName evidence="1">12.1 kDa protein VIII</fullName>
        </alternativeName>
        <alternativeName>
            <fullName evidence="1">Protein VIII-N</fullName>
        </alternativeName>
    </component>
    <component>
        <recommendedName>
            <fullName evidence="1">Hexon-linking protein-C</fullName>
        </recommendedName>
        <alternativeName>
            <fullName evidence="1">7.6 kDa protein VIII</fullName>
        </alternativeName>
        <alternativeName>
            <fullName evidence="1">Protein VIII-C</fullName>
        </alternativeName>
    </component>
</protein>
<comment type="similarity">
    <text evidence="1">Belongs to the adenoviridae hexon-linking protein family.</text>
</comment>
<keyword evidence="1" id="KW-1048">Host nucleus</keyword>
<feature type="peptide" id="PRO_5011799973" description="Hexon-linking protein-N" evidence="1">
    <location>
        <begin position="1"/>
        <end position="111"/>
    </location>
</feature>
<comment type="subcellular location">
    <molecule>Pre-hexon-linking protein VIII</molecule>
    <subcellularLocation>
        <location evidence="1">Host nucleus</location>
    </subcellularLocation>
</comment>
<sequence>MSKEIPTPYVWTFQPQMGAAAGASQDYSTRMNWLSAGNKMIQRVNDIRDSRNQILMRQAALTETPRNTLNPRVWPAALIDTPAHPPLTITLPDNELLEHSMTTHGMQLAGGGPIGRSPITNGCSGLGLQLNEQLPAPQPYRLRADGLFQLAGGSKINTTALSTPNLIALQTSPSVPRSGGIGSWQFVQEFVPAVYLNPYSGLPQTYPDEFIHNYDAYTDSVDGYD</sequence>
<feature type="modified residue" description="Phosphoserine; by host" evidence="1">
    <location>
        <position position="172"/>
    </location>
</feature>
<feature type="site" description="Cleavage; by viral protease" evidence="1">
    <location>
        <begin position="111"/>
        <end position="112"/>
    </location>
</feature>
<dbReference type="HAMAP" id="MF_04049">
    <property type="entry name" value="ADV_CAP8"/>
    <property type="match status" value="1"/>
</dbReference>
<dbReference type="Proteomes" id="UP000201505">
    <property type="component" value="Segment"/>
</dbReference>
<dbReference type="GO" id="GO:0042025">
    <property type="term" value="C:host cell nucleus"/>
    <property type="evidence" value="ECO:0007669"/>
    <property type="project" value="UniProtKB-SubCell"/>
</dbReference>
<organism evidence="2 3">
    <name type="scientific">red squirrel adenovirus 1</name>
    <dbReference type="NCBI Taxonomy" id="2773314"/>
    <lineage>
        <taxon>Viruses</taxon>
        <taxon>Varidnaviria</taxon>
        <taxon>Bamfordvirae</taxon>
        <taxon>Preplasmiviricota</taxon>
        <taxon>Polisuviricotina</taxon>
        <taxon>Pharingeaviricetes</taxon>
        <taxon>Rowavirales</taxon>
        <taxon>Adenoviridae</taxon>
        <taxon>Mastadenovirus</taxon>
        <taxon>Mastadenovirus sciuri</taxon>
        <taxon>Squirrel mastadenovirus A</taxon>
    </lineage>
</organism>
<reference evidence="2 3" key="1">
    <citation type="journal article" date="2017" name="Arch. Virol.">
        <title>A red squirrel associated adenovirus identified by a combined microarray and deep sequencing approach.</title>
        <authorList>
            <person name="Abendroth B."/>
            <person name="Hoper D."/>
            <person name="Ulrich R.G."/>
            <person name="Larres G."/>
            <person name="Beer M."/>
        </authorList>
    </citation>
    <scope>NUCLEOTIDE SEQUENCE [LARGE SCALE GENOMIC DNA]</scope>
    <source>
        <strain evidence="2 3">DE/2013/Sciurus vulgaris/2013Pa405-00252</strain>
    </source>
</reference>
<gene>
    <name evidence="1" type="primary">L4</name>
</gene>
<comment type="induction">
    <text evidence="1">Expressed in the late phase of the viral replicative cycle.</text>
</comment>
<evidence type="ECO:0000313" key="3">
    <source>
        <dbReference type="Proteomes" id="UP000201505"/>
    </source>
</evidence>
<keyword evidence="3" id="KW-1185">Reference proteome</keyword>
<comment type="subcellular location">
    <molecule>Hexon-linking protein-C</molecule>
    <subcellularLocation>
        <location evidence="1">Virion</location>
    </subcellularLocation>
    <text evidence="1">Located on the inner side of the capsid shell. Present in 120 copies per virion.</text>
</comment>
<dbReference type="InterPro" id="IPR000646">
    <property type="entry name" value="Adeno_PVIII"/>
</dbReference>
<comment type="subcellular location">
    <molecule>Hexon-linking protein-N</molecule>
    <subcellularLocation>
        <location evidence="1">Virion</location>
    </subcellularLocation>
    <text evidence="1">Located on the inner side of the capsid shell. Present in 120 copies per virion.</text>
</comment>
<comment type="caution">
    <text evidence="1">Lacks conserved residue(s) required for the propagation of feature annotation.</text>
</comment>
<feature type="peptide" id="PRO_5011799972" description="Hexon-linking protein-C" evidence="1">
    <location>
        <begin position="154"/>
        <end position="225"/>
    </location>
</feature>
<proteinExistence type="evidence at transcript level"/>
<keyword evidence="1" id="KW-0426">Late protein</keyword>
<name>A0A220A484_9ADEN</name>
<keyword evidence="1" id="KW-0946">Virion</keyword>
<comment type="miscellaneous">
    <text evidence="1">All late proteins expressed from the major late promoter are produced by alternative splicing and alternative polyadenylation of the same gene giving rise to non-overlapping ORFs. A leader sequence is present in the N-terminus of all these mRNAs and is recognized by the viral shutoff protein to provide expression although conventional translation via ribosome scanning from the cap has been shut off in the host cell.</text>
</comment>
<comment type="subunit">
    <text evidence="1">Interacts with the peripentonal hexons as well as the hexons in the facets. Part of a complex composed of the core-capsid bridging protein, the endosome lysis protein VI and the hexon-linking protein VIII; these interactions bridge the virus core to the capsid.</text>
</comment>
<dbReference type="GO" id="GO:0031423">
    <property type="term" value="F:hexon binding"/>
    <property type="evidence" value="ECO:0007669"/>
    <property type="project" value="InterPro"/>
</dbReference>
<feature type="site" description="Cleavage; by viral protease" evidence="1">
    <location>
        <begin position="153"/>
        <end position="154"/>
    </location>
</feature>
<dbReference type="EMBL" id="KY427939">
    <property type="protein sequence ID" value="ARE31895.1"/>
    <property type="molecule type" value="Genomic_DNA"/>
</dbReference>
<dbReference type="Gene3D" id="6.10.250.1460">
    <property type="match status" value="1"/>
</dbReference>
<comment type="function">
    <text evidence="1">Hexon-linking protein-C: Structural component of the virion that acts as a cement protein on the capsid interior and which glue the peripentonal hexons and group-of-nine hexons together.</text>
</comment>
<dbReference type="Pfam" id="PF01310">
    <property type="entry name" value="Adeno_PVIII"/>
    <property type="match status" value="1"/>
</dbReference>